<dbReference type="SMART" id="SM00409">
    <property type="entry name" value="IG"/>
    <property type="match status" value="1"/>
</dbReference>
<reference evidence="4" key="3">
    <citation type="submission" date="2025-09" db="UniProtKB">
        <authorList>
            <consortium name="Ensembl"/>
        </authorList>
    </citation>
    <scope>IDENTIFICATION</scope>
</reference>
<reference evidence="4" key="2">
    <citation type="submission" date="2025-08" db="UniProtKB">
        <authorList>
            <consortium name="Ensembl"/>
        </authorList>
    </citation>
    <scope>IDENTIFICATION</scope>
</reference>
<keyword evidence="1" id="KW-1133">Transmembrane helix</keyword>
<evidence type="ECO:0000313" key="4">
    <source>
        <dbReference type="Ensembl" id="ENSPNAP00000028458.2"/>
    </source>
</evidence>
<feature type="transmembrane region" description="Helical" evidence="1">
    <location>
        <begin position="224"/>
        <end position="247"/>
    </location>
</feature>
<sequence>MKMQLVQVAFFLCCSPGLMADNKWSMTVPKAVEQNFGEDAIIPCSFTAPYQDYQGNLKAIWRTKSQVIFRCVSKGNPSESGQNCTESNGRYSLSGDPRRNNISLRIKNTLFMDAERYFCRVELNKQGGAYETSTGTILNIRGEQFVACDVKGTPPPTVTWIFPENINASLVSVQSSLSRASSTIPANLPNTNYTCQIHGKNRTQHLSIYFRGAQEQQQQIPFPFFLVVTILSAVFFIIFLVTLAVLYKKGSSEHVDTATQMKMKKTKYTEKDEDVYMNV</sequence>
<proteinExistence type="predicted"/>
<evidence type="ECO:0000256" key="1">
    <source>
        <dbReference type="SAM" id="Phobius"/>
    </source>
</evidence>
<keyword evidence="1" id="KW-0472">Membrane</keyword>
<evidence type="ECO:0000259" key="3">
    <source>
        <dbReference type="PROSITE" id="PS50835"/>
    </source>
</evidence>
<dbReference type="GeneID" id="108426211"/>
<dbReference type="GO" id="GO:0045124">
    <property type="term" value="P:regulation of bone resorption"/>
    <property type="evidence" value="ECO:0007669"/>
    <property type="project" value="TreeGrafter"/>
</dbReference>
<dbReference type="GO" id="GO:2001204">
    <property type="term" value="P:regulation of osteoclast development"/>
    <property type="evidence" value="ECO:0007669"/>
    <property type="project" value="TreeGrafter"/>
</dbReference>
<dbReference type="InterPro" id="IPR013106">
    <property type="entry name" value="Ig_V-set"/>
</dbReference>
<dbReference type="Ensembl" id="ENSPNAT00000014639.2">
    <property type="protein sequence ID" value="ENSPNAP00000028458.2"/>
    <property type="gene ID" value="ENSPNAG00000014161.2"/>
</dbReference>
<dbReference type="SUPFAM" id="SSF48726">
    <property type="entry name" value="Immunoglobulin"/>
    <property type="match status" value="1"/>
</dbReference>
<dbReference type="PANTHER" id="PTHR46942:SF1">
    <property type="entry name" value="SIALIC ACID-BINDING IG-LIKE LECTIN 15"/>
    <property type="match status" value="1"/>
</dbReference>
<dbReference type="Proteomes" id="UP001501920">
    <property type="component" value="Chromosome 20"/>
</dbReference>
<feature type="domain" description="Ig-like" evidence="3">
    <location>
        <begin position="146"/>
        <end position="207"/>
    </location>
</feature>
<dbReference type="Gene3D" id="2.60.40.10">
    <property type="entry name" value="Immunoglobulins"/>
    <property type="match status" value="1"/>
</dbReference>
<dbReference type="GeneTree" id="ENSGT01060000248852"/>
<organism evidence="4 5">
    <name type="scientific">Pygocentrus nattereri</name>
    <name type="common">Red-bellied piranha</name>
    <dbReference type="NCBI Taxonomy" id="42514"/>
    <lineage>
        <taxon>Eukaryota</taxon>
        <taxon>Metazoa</taxon>
        <taxon>Chordata</taxon>
        <taxon>Craniata</taxon>
        <taxon>Vertebrata</taxon>
        <taxon>Euteleostomi</taxon>
        <taxon>Actinopterygii</taxon>
        <taxon>Neopterygii</taxon>
        <taxon>Teleostei</taxon>
        <taxon>Ostariophysi</taxon>
        <taxon>Characiformes</taxon>
        <taxon>Characoidei</taxon>
        <taxon>Pygocentrus</taxon>
    </lineage>
</organism>
<name>A0A3B4DYC5_PYGNA</name>
<dbReference type="InterPro" id="IPR013783">
    <property type="entry name" value="Ig-like_fold"/>
</dbReference>
<dbReference type="InterPro" id="IPR042836">
    <property type="entry name" value="SIG15"/>
</dbReference>
<dbReference type="RefSeq" id="XP_037387430.1">
    <property type="nucleotide sequence ID" value="XM_037531533.1"/>
</dbReference>
<feature type="chain" id="PRO_5043467223" description="Ig-like domain-containing protein" evidence="2">
    <location>
        <begin position="21"/>
        <end position="279"/>
    </location>
</feature>
<dbReference type="Pfam" id="PF07686">
    <property type="entry name" value="V-set"/>
    <property type="match status" value="1"/>
</dbReference>
<evidence type="ECO:0000256" key="2">
    <source>
        <dbReference type="SAM" id="SignalP"/>
    </source>
</evidence>
<dbReference type="CDD" id="cd00096">
    <property type="entry name" value="Ig"/>
    <property type="match status" value="1"/>
</dbReference>
<feature type="domain" description="Ig-like" evidence="3">
    <location>
        <begin position="16"/>
        <end position="135"/>
    </location>
</feature>
<dbReference type="GO" id="GO:0005886">
    <property type="term" value="C:plasma membrane"/>
    <property type="evidence" value="ECO:0007669"/>
    <property type="project" value="TreeGrafter"/>
</dbReference>
<dbReference type="PROSITE" id="PS50835">
    <property type="entry name" value="IG_LIKE"/>
    <property type="match status" value="2"/>
</dbReference>
<dbReference type="InterPro" id="IPR007110">
    <property type="entry name" value="Ig-like_dom"/>
</dbReference>
<keyword evidence="2" id="KW-0732">Signal</keyword>
<dbReference type="GO" id="GO:0032956">
    <property type="term" value="P:regulation of actin cytoskeleton organization"/>
    <property type="evidence" value="ECO:0007669"/>
    <property type="project" value="TreeGrafter"/>
</dbReference>
<reference evidence="4 5" key="1">
    <citation type="submission" date="2020-10" db="EMBL/GenBank/DDBJ databases">
        <title>Pygocentrus nattereri (red-bellied piranha) genome, fPygNat1, primary haplotype.</title>
        <authorList>
            <person name="Myers G."/>
            <person name="Meyer A."/>
            <person name="Karagic N."/>
            <person name="Pippel M."/>
            <person name="Winkler S."/>
            <person name="Tracey A."/>
            <person name="Wood J."/>
            <person name="Formenti G."/>
            <person name="Howe K."/>
            <person name="Fedrigo O."/>
            <person name="Jarvis E.D."/>
        </authorList>
    </citation>
    <scope>NUCLEOTIDE SEQUENCE [LARGE SCALE GENOMIC DNA]</scope>
</reference>
<keyword evidence="1" id="KW-0812">Transmembrane</keyword>
<dbReference type="InterPro" id="IPR036179">
    <property type="entry name" value="Ig-like_dom_sf"/>
</dbReference>
<dbReference type="InterPro" id="IPR003599">
    <property type="entry name" value="Ig_sub"/>
</dbReference>
<evidence type="ECO:0000313" key="5">
    <source>
        <dbReference type="Proteomes" id="UP001501920"/>
    </source>
</evidence>
<dbReference type="AlphaFoldDB" id="A0A3B4DYC5"/>
<protein>
    <recommendedName>
        <fullName evidence="3">Ig-like domain-containing protein</fullName>
    </recommendedName>
</protein>
<accession>A0A3B4DYC5</accession>
<dbReference type="OMA" id="CTESIGH"/>
<dbReference type="STRING" id="42514.ENSPNAP00000028458"/>
<keyword evidence="5" id="KW-1185">Reference proteome</keyword>
<feature type="signal peptide" evidence="2">
    <location>
        <begin position="1"/>
        <end position="20"/>
    </location>
</feature>
<dbReference type="PANTHER" id="PTHR46942">
    <property type="entry name" value="SIALIC ACID-BINDING IG-LIKE LECTIN 15"/>
    <property type="match status" value="1"/>
</dbReference>